<proteinExistence type="predicted"/>
<dbReference type="InterPro" id="IPR050630">
    <property type="entry name" value="WD_repeat_EMAP"/>
</dbReference>
<accession>A0ABV0RAA3</accession>
<gene>
    <name evidence="3" type="ORF">XENOCAPTIV_015506</name>
</gene>
<dbReference type="PANTHER" id="PTHR13720">
    <property type="entry name" value="WD-40 REPEAT PROTEIN"/>
    <property type="match status" value="1"/>
</dbReference>
<dbReference type="Gene3D" id="2.130.10.10">
    <property type="entry name" value="YVTN repeat-like/Quinoprotein amine dehydrogenase"/>
    <property type="match status" value="1"/>
</dbReference>
<keyword evidence="2" id="KW-0677">Repeat</keyword>
<keyword evidence="1" id="KW-0853">WD repeat</keyword>
<dbReference type="SUPFAM" id="SSF50998">
    <property type="entry name" value="Quinoprotein alcohol dehydrogenase-like"/>
    <property type="match status" value="1"/>
</dbReference>
<dbReference type="PANTHER" id="PTHR13720:SF50">
    <property type="entry name" value="ECHINODERM MICROTUBULE-ASSOCIATED PROTEIN-LIKE 2"/>
    <property type="match status" value="1"/>
</dbReference>
<dbReference type="EMBL" id="JAHRIN010036819">
    <property type="protein sequence ID" value="MEQ2204578.1"/>
    <property type="molecule type" value="Genomic_DNA"/>
</dbReference>
<reference evidence="3 4" key="1">
    <citation type="submission" date="2021-06" db="EMBL/GenBank/DDBJ databases">
        <authorList>
            <person name="Palmer J.M."/>
        </authorList>
    </citation>
    <scope>NUCLEOTIDE SEQUENCE [LARGE SCALE GENOMIC DNA]</scope>
    <source>
        <strain evidence="3 4">XC_2019</strain>
        <tissue evidence="3">Muscle</tissue>
    </source>
</reference>
<evidence type="ECO:0000256" key="1">
    <source>
        <dbReference type="ARBA" id="ARBA00022574"/>
    </source>
</evidence>
<sequence length="233" mass="25758">VGESLGPVRALAEGKPGELFIGTTKNAIIRAAFPDTLTPIVQVETPENVPVCFNTPSVTVRGVLNLTCVYRDTQMSCGVWTSILPWSSLLPAHRTDRFTSGTPSPTSPFGARPSRFPSQWGRSGCRHHDWKGHSSFITHLDWSKDSQYLVTNSGDYEILFCTSHLFFCLTLSLTVSPKVEKLITLQKIKNFTFAGEGSSGKHVTNMDTVRNLEWFTSTCTLSFSAFGRSFKSQ</sequence>
<dbReference type="InterPro" id="IPR001680">
    <property type="entry name" value="WD40_rpt"/>
</dbReference>
<dbReference type="InterPro" id="IPR015943">
    <property type="entry name" value="WD40/YVTN_repeat-like_dom_sf"/>
</dbReference>
<organism evidence="3 4">
    <name type="scientific">Xenoophorus captivus</name>
    <dbReference type="NCBI Taxonomy" id="1517983"/>
    <lineage>
        <taxon>Eukaryota</taxon>
        <taxon>Metazoa</taxon>
        <taxon>Chordata</taxon>
        <taxon>Craniata</taxon>
        <taxon>Vertebrata</taxon>
        <taxon>Euteleostomi</taxon>
        <taxon>Actinopterygii</taxon>
        <taxon>Neopterygii</taxon>
        <taxon>Teleostei</taxon>
        <taxon>Neoteleostei</taxon>
        <taxon>Acanthomorphata</taxon>
        <taxon>Ovalentaria</taxon>
        <taxon>Atherinomorphae</taxon>
        <taxon>Cyprinodontiformes</taxon>
        <taxon>Goodeidae</taxon>
        <taxon>Xenoophorus</taxon>
    </lineage>
</organism>
<evidence type="ECO:0000313" key="4">
    <source>
        <dbReference type="Proteomes" id="UP001434883"/>
    </source>
</evidence>
<comment type="caution">
    <text evidence="3">The sequence shown here is derived from an EMBL/GenBank/DDBJ whole genome shotgun (WGS) entry which is preliminary data.</text>
</comment>
<dbReference type="Proteomes" id="UP001434883">
    <property type="component" value="Unassembled WGS sequence"/>
</dbReference>
<name>A0ABV0RAA3_9TELE</name>
<keyword evidence="4" id="KW-1185">Reference proteome</keyword>
<feature type="non-terminal residue" evidence="3">
    <location>
        <position position="1"/>
    </location>
</feature>
<dbReference type="InterPro" id="IPR011047">
    <property type="entry name" value="Quinoprotein_ADH-like_sf"/>
</dbReference>
<evidence type="ECO:0000313" key="3">
    <source>
        <dbReference type="EMBL" id="MEQ2204578.1"/>
    </source>
</evidence>
<evidence type="ECO:0000256" key="2">
    <source>
        <dbReference type="ARBA" id="ARBA00022737"/>
    </source>
</evidence>
<dbReference type="SMART" id="SM00320">
    <property type="entry name" value="WD40"/>
    <property type="match status" value="1"/>
</dbReference>
<protein>
    <submittedName>
        <fullName evidence="3">Uncharacterized protein</fullName>
    </submittedName>
</protein>